<accession>A0ABP0ID50</accession>
<dbReference type="InterPro" id="IPR013103">
    <property type="entry name" value="RVT_2"/>
</dbReference>
<sequence>MWMFDEDLDEDLEEIEEIDEAAGAWDADPVDPAFTEAGGADHGGTNASEIYDFGEGESALRAPSSSPSTTRRRGRRGSGHGGSNAGGGQKKWRSGHIPPPPAFAGDVEGDPYCLRHYRRALERWCLITAEYLPKSEQALRALDSLTGDAALEVEEIPDSKYFRDDGIEVLLKDLEAAFGCRASVDAFVRRYKLYERKLQDAKVAAYPSETRAVKLLDGLRMSEQATSQLLLAARNRYDMDAILNALKVQYPPGLTLTGLARHPTAISTHVKGRGRGNHGRGRSRSGGSFKWRTWHTEAQEDEIPEDNTVPETFTGYEAYEISNDIAAENANDLLDDAFEYQFDDYEADFEDGVPEQAPEEGYDDGPEEQAEAFTATSKKMASATQSRGYYLSAAELLRRDCPHVTQHQAHVCASSTTLDGEGMVVWMVGHNKMPPTDMEADSEDLGVEEFLPEGMNPDDALDAADEWALWQMEAHQANEFLERQAASSVAPSFRTAVTGPSSSEWRSCDTPPPSSSQGDPEDFLDALDDAHFWRLEAEGCLSELRRLEQEEQNKGTASSCAALEQEAPNDRGETEELQPSLSVTIPSMTTYVQYSQEPALVIIDTGCQKQVAGKHWHAAHHELLQMPRLAFPEKCQFKFGPNRGTSSTTRYAYPSGMGGHFTVLFFSCVSDDAPALMSRNTLATLDGLVDICRGEVIYQALQTKQLLTHLFNFMNKVLRTALGYAATSMSPNLRDRVLQQMPPCTAVTMMSTVALSSVQASLNLTTYEAKPEDCRHPRGLRAYGAGGQSARICDMCGFRAVVHKGQMVPVAPKASPHAKTPLDLPDHVAKASKSKAKSKAQSKAAGKAGLSGQWPSGLGPSSPSYQDSSSTASPGLDPLLLKQVEAHALKQVEEQVEKRLELLVPKAVAAQRQQMEADQASNMSWDQIGGAHWWSPASWETDHEHQEEEDFAWNLEDNDAETEGPEQNFEQMSLTWLKPGKQKRLLGTIRQMQQLWMVELSIYDTLVQHSRWLRRSKADLVEIYAGHGNISEYALGKGLRVLQPVDKVFGTELNTKKDFDWLTQSLSYWKPLLTVVEPECRLWSSLTNLNYFWRPDELAQLRDEAQVTVEGVARLLRDILDDGRLFLLENPHAGKFWSQPAIVKLMSDYQLFYDYGEMCMYNLRGRAGHLIRKPTGWLTNKAELLQAVNCKCNGNHEHEPCMGTNSKLAAVYTRTLAKSVVDKFLGFLHHGTPRPGMPEMTEAEEPYADLKKDIDAWRPLLKEAAERLEGKVAVSAEIKPGAFLEQIKALVPWHIAYTQIYRTPKMRRLPTRQMMDLPFSHRAAVLLFADGSITIESESIAGLANPNARFEKNVRVGIFIYGDPVSLSSSQHRARASLPPPLPEPEEIAVDDWKIPDISFPGISEDQTPKWMQGVLRRVHSNLGHPPQSVMVRMLAQAGAAPAALIGARALRCGVCERAKPLKEARPAKAVGPKRFNQRLMLDLVFCKDAAGETFTFLNQLDEATTYQALTLIPNRESGTINQVLIKGWFQFFGLPETLLIDAEGALKSFSFEELMAQSNVAVRYVPPDAPYQLGKCERHGAMARAILRKLIDEHGLIGADEMTTGAVMACHAKNSLARRAGCAPAQWVFGQLPRLPASVLSEADNPEAMEMTSLSSKLQRTEQLRYAAMQAFLSFDNDDQLRRHTGTGITSRRRSGITEEFYGTEVLPPVPEDADLMADPLPPEPRDDLPSETTLDQTNAVSLAEYETYTISAKSFCKFCGCREKQLFSGRPQCCRCLCFEFTDHPGDVQSWFDEDVEFDSRTRSWRNSQLALTEDLHLPQQEELQAAWISGTWQNNEIHRSPNKEPGSSTTGSTLRSVACWSTTEEQWSWLTLANVETDLDVNDFDLNKKMVIYHAPRRDRKKLDQEMLLQQRRLYGHLQPHQVWLLRHGRQEAFQNGWDGPPPERQTLFDGQQHFMTASHFEDWLDAQANLVSYSETAETFQTCLLNGTNNNIKMQDTSDEEDGGLKRTQRQALKRELPWRSIPTADWPAFIDSITKEWNEWKKWSSCIKFTGDPSTVPKHLILPSRVCYRWKPIDGGTSHKAKACIAIQGFRDPHLPLLSRDAPVLSRIGLMALLQWAASMGTDLVNGDCKSAFLQGKPDDERPEKIYMRVPQDGISLAAIEDWNNAPDTLYQLTAPVYGAANAPRRWYIHVRETMESLGWQVHSLDPCLFLKFNGTKVIAVLGIHVDDILASSLEPGVLKEVEGSFTWGSEWEVNDFVFIGRRIVKHSNHTITLSQSHYAADVFVSRVKGDANEPIGNNQELMSEFRSAIGSLQWMSGTTRPDIASETSLLQKAQAELTLQDLMDANTTLRYIKATADSHIMVKPIPLENLVLISYGDAAFGNAPGGKSQGGYLVLASTEEALHGEAEASLLDWKSFRHQRVLRSTLAAEAASLDRSEDSANFIGCLLGELVIEGYVASHSSRSPFPVWPVTDARSLYDSIHRLATTFSEKRVEMDVAALRSTCRNLRWVPTGEMKADALTKRSRALRDALRKWAQNPTVSLTEARDPDTSLDPNAPWRPVKATKNATDLESCKAMSNYTGGVLWQCMNSRLCTLSVVPPLITTPSITTTSEMPYRFEPVDGGNNRACRGNSPSDNSANYYTVVSGISSVEACEEQCILKEDCVGIEHSGSRCEVWTRPDGIAASISLDGFTCLRLVTSLTTTTDPISLDFEPVDGGTGRACRGATATDNNPGNYDVIQGVFRLGDCQAACVQAPSCVGIEFSAGRCEVWTRTDGIQATIALDGFTCMSYRSSSNRRKLFLAP</sequence>
<feature type="compositionally biased region" description="Basic residues" evidence="1">
    <location>
        <begin position="270"/>
        <end position="283"/>
    </location>
</feature>
<evidence type="ECO:0000256" key="1">
    <source>
        <dbReference type="SAM" id="MobiDB-lite"/>
    </source>
</evidence>
<comment type="caution">
    <text evidence="3">The sequence shown here is derived from an EMBL/GenBank/DDBJ whole genome shotgun (WGS) entry which is preliminary data.</text>
</comment>
<dbReference type="Pfam" id="PF07727">
    <property type="entry name" value="RVT_2"/>
    <property type="match status" value="1"/>
</dbReference>
<dbReference type="Gene3D" id="3.30.420.10">
    <property type="entry name" value="Ribonuclease H-like superfamily/Ribonuclease H"/>
    <property type="match status" value="1"/>
</dbReference>
<organism evidence="3 4">
    <name type="scientific">Durusdinium trenchii</name>
    <dbReference type="NCBI Taxonomy" id="1381693"/>
    <lineage>
        <taxon>Eukaryota</taxon>
        <taxon>Sar</taxon>
        <taxon>Alveolata</taxon>
        <taxon>Dinophyceae</taxon>
        <taxon>Suessiales</taxon>
        <taxon>Symbiodiniaceae</taxon>
        <taxon>Durusdinium</taxon>
    </lineage>
</organism>
<feature type="compositionally biased region" description="Gly residues" evidence="1">
    <location>
        <begin position="79"/>
        <end position="89"/>
    </location>
</feature>
<feature type="region of interest" description="Disordered" evidence="1">
    <location>
        <begin position="18"/>
        <end position="105"/>
    </location>
</feature>
<dbReference type="SUPFAM" id="SSF53098">
    <property type="entry name" value="Ribonuclease H-like"/>
    <property type="match status" value="1"/>
</dbReference>
<dbReference type="InterPro" id="IPR001584">
    <property type="entry name" value="Integrase_cat-core"/>
</dbReference>
<dbReference type="EMBL" id="CAXAMM010003581">
    <property type="protein sequence ID" value="CAK9000511.1"/>
    <property type="molecule type" value="Genomic_DNA"/>
</dbReference>
<feature type="region of interest" description="Disordered" evidence="1">
    <location>
        <begin position="2545"/>
        <end position="2565"/>
    </location>
</feature>
<dbReference type="InterPro" id="IPR036397">
    <property type="entry name" value="RNaseH_sf"/>
</dbReference>
<name>A0ABP0ID50_9DINO</name>
<feature type="compositionally biased region" description="Low complexity" evidence="1">
    <location>
        <begin position="860"/>
        <end position="874"/>
    </location>
</feature>
<dbReference type="Proteomes" id="UP001642464">
    <property type="component" value="Unassembled WGS sequence"/>
</dbReference>
<reference evidence="3 4" key="1">
    <citation type="submission" date="2024-02" db="EMBL/GenBank/DDBJ databases">
        <authorList>
            <person name="Chen Y."/>
            <person name="Shah S."/>
            <person name="Dougan E. K."/>
            <person name="Thang M."/>
            <person name="Chan C."/>
        </authorList>
    </citation>
    <scope>NUCLEOTIDE SEQUENCE [LARGE SCALE GENOMIC DNA]</scope>
</reference>
<feature type="region of interest" description="Disordered" evidence="1">
    <location>
        <begin position="269"/>
        <end position="291"/>
    </location>
</feature>
<dbReference type="InterPro" id="IPR012337">
    <property type="entry name" value="RNaseH-like_sf"/>
</dbReference>
<evidence type="ECO:0000313" key="3">
    <source>
        <dbReference type="EMBL" id="CAK9000511.1"/>
    </source>
</evidence>
<protein>
    <submittedName>
        <fullName evidence="3">Retrovirus-related Pol polyprotein from transposon RE1 (Retro element 1) (AtRE1)</fullName>
    </submittedName>
</protein>
<feature type="compositionally biased region" description="Low complexity" evidence="1">
    <location>
        <begin position="841"/>
        <end position="852"/>
    </location>
</feature>
<feature type="region of interest" description="Disordered" evidence="1">
    <location>
        <begin position="492"/>
        <end position="523"/>
    </location>
</feature>
<evidence type="ECO:0000259" key="2">
    <source>
        <dbReference type="PROSITE" id="PS50994"/>
    </source>
</evidence>
<feature type="domain" description="Integrase catalytic" evidence="2">
    <location>
        <begin position="1469"/>
        <end position="1633"/>
    </location>
</feature>
<evidence type="ECO:0000313" key="4">
    <source>
        <dbReference type="Proteomes" id="UP001642464"/>
    </source>
</evidence>
<dbReference type="PROSITE" id="PS50994">
    <property type="entry name" value="INTEGRASE"/>
    <property type="match status" value="1"/>
</dbReference>
<proteinExistence type="predicted"/>
<feature type="compositionally biased region" description="Basic residues" evidence="1">
    <location>
        <begin position="830"/>
        <end position="840"/>
    </location>
</feature>
<keyword evidence="4" id="KW-1185">Reference proteome</keyword>
<gene>
    <name evidence="3" type="ORF">SCF082_LOCUS6530</name>
</gene>
<feature type="region of interest" description="Disordered" evidence="1">
    <location>
        <begin position="811"/>
        <end position="876"/>
    </location>
</feature>